<accession>A0AAV1DRJ2</accession>
<dbReference type="CDD" id="cd09019">
    <property type="entry name" value="galactose_mutarotase_like"/>
    <property type="match status" value="1"/>
</dbReference>
<evidence type="ECO:0000256" key="3">
    <source>
        <dbReference type="ARBA" id="ARBA00023235"/>
    </source>
</evidence>
<evidence type="ECO:0000256" key="5">
    <source>
        <dbReference type="PIRNR" id="PIRNR005096"/>
    </source>
</evidence>
<evidence type="ECO:0000256" key="2">
    <source>
        <dbReference type="ARBA" id="ARBA00006206"/>
    </source>
</evidence>
<dbReference type="PIRSF" id="PIRSF005096">
    <property type="entry name" value="GALM"/>
    <property type="match status" value="1"/>
</dbReference>
<evidence type="ECO:0000256" key="4">
    <source>
        <dbReference type="ARBA" id="ARBA00023277"/>
    </source>
</evidence>
<keyword evidence="3 5" id="KW-0413">Isomerase</keyword>
<name>A0AAV1DRJ2_OLDCO</name>
<evidence type="ECO:0000256" key="6">
    <source>
        <dbReference type="PIRSR" id="PIRSR005096-1"/>
    </source>
</evidence>
<dbReference type="EMBL" id="OX459123">
    <property type="protein sequence ID" value="CAI9109657.1"/>
    <property type="molecule type" value="Genomic_DNA"/>
</dbReference>
<dbReference type="InterPro" id="IPR015443">
    <property type="entry name" value="Aldose_1-epimerase"/>
</dbReference>
<feature type="active site" description="Proton acceptor" evidence="6">
    <location>
        <position position="330"/>
    </location>
</feature>
<evidence type="ECO:0000256" key="1">
    <source>
        <dbReference type="ARBA" id="ARBA00005028"/>
    </source>
</evidence>
<comment type="catalytic activity">
    <reaction evidence="5">
        <text>alpha-D-glucose = beta-D-glucose</text>
        <dbReference type="Rhea" id="RHEA:10264"/>
        <dbReference type="ChEBI" id="CHEBI:15903"/>
        <dbReference type="ChEBI" id="CHEBI:17925"/>
        <dbReference type="EC" id="5.1.3.3"/>
    </reaction>
</comment>
<dbReference type="InterPro" id="IPR047215">
    <property type="entry name" value="Galactose_mutarotase-like"/>
</dbReference>
<dbReference type="GO" id="GO:0004034">
    <property type="term" value="F:aldose 1-epimerase activity"/>
    <property type="evidence" value="ECO:0007669"/>
    <property type="project" value="UniProtKB-EC"/>
</dbReference>
<dbReference type="Proteomes" id="UP001161247">
    <property type="component" value="Chromosome 6"/>
</dbReference>
<dbReference type="AlphaFoldDB" id="A0AAV1DRJ2"/>
<dbReference type="NCBIfam" id="NF008277">
    <property type="entry name" value="PRK11055.1"/>
    <property type="match status" value="1"/>
</dbReference>
<dbReference type="SUPFAM" id="SSF74650">
    <property type="entry name" value="Galactose mutarotase-like"/>
    <property type="match status" value="1"/>
</dbReference>
<feature type="active site" description="Proton donor" evidence="6">
    <location>
        <position position="194"/>
    </location>
</feature>
<proteinExistence type="inferred from homology"/>
<dbReference type="GO" id="GO:0030246">
    <property type="term" value="F:carbohydrate binding"/>
    <property type="evidence" value="ECO:0007669"/>
    <property type="project" value="InterPro"/>
</dbReference>
<reference evidence="10" key="1">
    <citation type="submission" date="2023-03" db="EMBL/GenBank/DDBJ databases">
        <authorList>
            <person name="Julca I."/>
        </authorList>
    </citation>
    <scope>NUCLEOTIDE SEQUENCE</scope>
</reference>
<comment type="pathway">
    <text evidence="1 5">Carbohydrate metabolism; hexose metabolism.</text>
</comment>
<evidence type="ECO:0000256" key="9">
    <source>
        <dbReference type="SAM" id="SignalP"/>
    </source>
</evidence>
<protein>
    <recommendedName>
        <fullName evidence="5">Aldose 1-epimerase</fullName>
        <ecNumber evidence="5">5.1.3.3</ecNumber>
    </recommendedName>
</protein>
<evidence type="ECO:0000256" key="7">
    <source>
        <dbReference type="PIRSR" id="PIRSR005096-2"/>
    </source>
</evidence>
<feature type="binding site" evidence="7">
    <location>
        <position position="262"/>
    </location>
    <ligand>
        <name>beta-D-galactose</name>
        <dbReference type="ChEBI" id="CHEBI:27667"/>
    </ligand>
</feature>
<gene>
    <name evidence="10" type="ORF">OLC1_LOCUS17500</name>
</gene>
<dbReference type="InterPro" id="IPR011013">
    <property type="entry name" value="Gal_mutarotase_sf_dom"/>
</dbReference>
<dbReference type="GO" id="GO:0006006">
    <property type="term" value="P:glucose metabolic process"/>
    <property type="evidence" value="ECO:0007669"/>
    <property type="project" value="TreeGrafter"/>
</dbReference>
<dbReference type="InterPro" id="IPR008183">
    <property type="entry name" value="Aldose_1/G6P_1-epimerase"/>
</dbReference>
<feature type="chain" id="PRO_5043583942" description="Aldose 1-epimerase" evidence="9">
    <location>
        <begin position="20"/>
        <end position="366"/>
    </location>
</feature>
<dbReference type="Gene3D" id="2.70.98.10">
    <property type="match status" value="1"/>
</dbReference>
<sequence length="366" mass="40081">MSKFSFLFFCLIITVVSFGGIVNGHGGSKVGIYELKRGDFTVKLTNFGARIMSVVLPDRNGKPADVVLGYDSIKEYLNDTSSFGAIVGRVANRIGGAQFTLNGIHYKLDANDGNNTLHGGRLGFNKVTWNVKKHVKYGPTPFIVLSYDSFDGEEGFPGNLSVTVTYALLHPYKLGVIMKAKALNKATPVNLAAHSYWNLGGHNSGDILSDEVQFFASRYTVVDSHLIPTGKIAPVKGTPFDFLKHHKVGSRITELSATLGYDLNYALDGYEKKDNKVMKLAAMVYSNKTGIGMKISTSAPGMQFYTANHVKNVKGKGGYVYQPHSAYCFETQGFPDAVNHPNFPSTIVNPGQVYTHFLLHEFVTKI</sequence>
<dbReference type="EC" id="5.1.3.3" evidence="5"/>
<feature type="binding site" evidence="8">
    <location>
        <begin position="194"/>
        <end position="196"/>
    </location>
    <ligand>
        <name>beta-D-galactose</name>
        <dbReference type="ChEBI" id="CHEBI:27667"/>
    </ligand>
</feature>
<organism evidence="10 11">
    <name type="scientific">Oldenlandia corymbosa var. corymbosa</name>
    <dbReference type="NCBI Taxonomy" id="529605"/>
    <lineage>
        <taxon>Eukaryota</taxon>
        <taxon>Viridiplantae</taxon>
        <taxon>Streptophyta</taxon>
        <taxon>Embryophyta</taxon>
        <taxon>Tracheophyta</taxon>
        <taxon>Spermatophyta</taxon>
        <taxon>Magnoliopsida</taxon>
        <taxon>eudicotyledons</taxon>
        <taxon>Gunneridae</taxon>
        <taxon>Pentapetalae</taxon>
        <taxon>asterids</taxon>
        <taxon>lamiids</taxon>
        <taxon>Gentianales</taxon>
        <taxon>Rubiaceae</taxon>
        <taxon>Rubioideae</taxon>
        <taxon>Spermacoceae</taxon>
        <taxon>Hedyotis-Oldenlandia complex</taxon>
        <taxon>Oldenlandia</taxon>
    </lineage>
</organism>
<evidence type="ECO:0000256" key="8">
    <source>
        <dbReference type="PIRSR" id="PIRSR005096-3"/>
    </source>
</evidence>
<feature type="signal peptide" evidence="9">
    <location>
        <begin position="1"/>
        <end position="19"/>
    </location>
</feature>
<evidence type="ECO:0000313" key="10">
    <source>
        <dbReference type="EMBL" id="CAI9109657.1"/>
    </source>
</evidence>
<dbReference type="Pfam" id="PF01263">
    <property type="entry name" value="Aldose_epim"/>
    <property type="match status" value="1"/>
</dbReference>
<dbReference type="PANTHER" id="PTHR10091">
    <property type="entry name" value="ALDOSE-1-EPIMERASE"/>
    <property type="match status" value="1"/>
</dbReference>
<keyword evidence="4 5" id="KW-0119">Carbohydrate metabolism</keyword>
<dbReference type="GO" id="GO:0033499">
    <property type="term" value="P:galactose catabolic process via UDP-galactose, Leloir pathway"/>
    <property type="evidence" value="ECO:0007669"/>
    <property type="project" value="TreeGrafter"/>
</dbReference>
<dbReference type="InterPro" id="IPR014718">
    <property type="entry name" value="GH-type_carb-bd"/>
</dbReference>
<keyword evidence="9" id="KW-0732">Signal</keyword>
<keyword evidence="11" id="KW-1185">Reference proteome</keyword>
<evidence type="ECO:0000313" key="11">
    <source>
        <dbReference type="Proteomes" id="UP001161247"/>
    </source>
</evidence>
<comment type="similarity">
    <text evidence="2 5">Belongs to the aldose epimerase family.</text>
</comment>
<feature type="binding site" evidence="8">
    <location>
        <begin position="92"/>
        <end position="93"/>
    </location>
    <ligand>
        <name>beta-D-galactose</name>
        <dbReference type="ChEBI" id="CHEBI:27667"/>
    </ligand>
</feature>
<dbReference type="PANTHER" id="PTHR10091:SF0">
    <property type="entry name" value="GALACTOSE MUTAROTASE"/>
    <property type="match status" value="1"/>
</dbReference>